<sequence length="124" mass="15164">MGPTELKGFYYQHKRENGQLDYKIVSLQELRRYAVRFPLDKWLKEEWETAIDMEIPMYSYTGRWDRPKYYHYLRLTDEESQNLILKLPVYPKNIEEMKIIRFCLIQLFKISSFTFTIASVSKEY</sequence>
<comment type="caution">
    <text evidence="1">The sequence shown here is derived from an EMBL/GenBank/DDBJ whole genome shotgun (WGS) entry which is preliminary data.</text>
</comment>
<accession>A0ACB0YK60</accession>
<name>A0ACB0YK60_MELEN</name>
<organism evidence="1 2">
    <name type="scientific">Meloidogyne enterolobii</name>
    <name type="common">Root-knot nematode worm</name>
    <name type="synonym">Meloidogyne mayaguensis</name>
    <dbReference type="NCBI Taxonomy" id="390850"/>
    <lineage>
        <taxon>Eukaryota</taxon>
        <taxon>Metazoa</taxon>
        <taxon>Ecdysozoa</taxon>
        <taxon>Nematoda</taxon>
        <taxon>Chromadorea</taxon>
        <taxon>Rhabditida</taxon>
        <taxon>Tylenchina</taxon>
        <taxon>Tylenchomorpha</taxon>
        <taxon>Tylenchoidea</taxon>
        <taxon>Meloidogynidae</taxon>
        <taxon>Meloidogyninae</taxon>
        <taxon>Meloidogyne</taxon>
    </lineage>
</organism>
<dbReference type="EMBL" id="CAVMJV010000014">
    <property type="protein sequence ID" value="CAK5050516.1"/>
    <property type="molecule type" value="Genomic_DNA"/>
</dbReference>
<reference evidence="1" key="1">
    <citation type="submission" date="2023-11" db="EMBL/GenBank/DDBJ databases">
        <authorList>
            <person name="Poullet M."/>
        </authorList>
    </citation>
    <scope>NUCLEOTIDE SEQUENCE</scope>
    <source>
        <strain evidence="1">E1834</strain>
    </source>
</reference>
<evidence type="ECO:0000313" key="1">
    <source>
        <dbReference type="EMBL" id="CAK5050516.1"/>
    </source>
</evidence>
<proteinExistence type="predicted"/>
<keyword evidence="2" id="KW-1185">Reference proteome</keyword>
<dbReference type="Proteomes" id="UP001497535">
    <property type="component" value="Unassembled WGS sequence"/>
</dbReference>
<protein>
    <submittedName>
        <fullName evidence="1">Uncharacterized protein</fullName>
    </submittedName>
</protein>
<gene>
    <name evidence="1" type="ORF">MENTE1834_LOCUS13329</name>
</gene>
<evidence type="ECO:0000313" key="2">
    <source>
        <dbReference type="Proteomes" id="UP001497535"/>
    </source>
</evidence>